<dbReference type="GO" id="GO:0016020">
    <property type="term" value="C:membrane"/>
    <property type="evidence" value="ECO:0007669"/>
    <property type="project" value="TreeGrafter"/>
</dbReference>
<keyword evidence="3" id="KW-1185">Reference proteome</keyword>
<feature type="transmembrane region" description="Helical" evidence="1">
    <location>
        <begin position="68"/>
        <end position="87"/>
    </location>
</feature>
<feature type="transmembrane region" description="Helical" evidence="1">
    <location>
        <begin position="6"/>
        <end position="29"/>
    </location>
</feature>
<protein>
    <submittedName>
        <fullName evidence="2">DUF1295 domain-containing protein</fullName>
    </submittedName>
</protein>
<keyword evidence="1" id="KW-0812">Transmembrane</keyword>
<organism evidence="2 3">
    <name type="scientific">Nocardioides bruguierae</name>
    <dbReference type="NCBI Taxonomy" id="2945102"/>
    <lineage>
        <taxon>Bacteria</taxon>
        <taxon>Bacillati</taxon>
        <taxon>Actinomycetota</taxon>
        <taxon>Actinomycetes</taxon>
        <taxon>Propionibacteriales</taxon>
        <taxon>Nocardioidaceae</taxon>
        <taxon>Nocardioides</taxon>
    </lineage>
</organism>
<dbReference type="InterPro" id="IPR010721">
    <property type="entry name" value="UstE-like"/>
</dbReference>
<comment type="caution">
    <text evidence="2">The sequence shown here is derived from an EMBL/GenBank/DDBJ whole genome shotgun (WGS) entry which is preliminary data.</text>
</comment>
<dbReference type="PROSITE" id="PS50244">
    <property type="entry name" value="S5A_REDUCTASE"/>
    <property type="match status" value="1"/>
</dbReference>
<dbReference type="PANTHER" id="PTHR32251">
    <property type="entry name" value="3-OXO-5-ALPHA-STEROID 4-DEHYDROGENASE"/>
    <property type="match status" value="1"/>
</dbReference>
<dbReference type="Proteomes" id="UP001139485">
    <property type="component" value="Unassembled WGS sequence"/>
</dbReference>
<dbReference type="AlphaFoldDB" id="A0A9X2D8Z3"/>
<evidence type="ECO:0000313" key="2">
    <source>
        <dbReference type="EMBL" id="MCM0620264.1"/>
    </source>
</evidence>
<feature type="transmembrane region" description="Helical" evidence="1">
    <location>
        <begin position="220"/>
        <end position="243"/>
    </location>
</feature>
<keyword evidence="1" id="KW-0472">Membrane</keyword>
<feature type="transmembrane region" description="Helical" evidence="1">
    <location>
        <begin position="36"/>
        <end position="62"/>
    </location>
</feature>
<reference evidence="2" key="1">
    <citation type="submission" date="2022-05" db="EMBL/GenBank/DDBJ databases">
        <authorList>
            <person name="Tuo L."/>
        </authorList>
    </citation>
    <scope>NUCLEOTIDE SEQUENCE</scope>
    <source>
        <strain evidence="2">BSK12Z-4</strain>
    </source>
</reference>
<sequence>MPDLDSSVLILALLASLVTVAVSMTAAALRAAQLGVVAVVDVAWGAGFVAVALVSGVIGLLVSDALTTWRTVLLMVLVAVWGGRLAWHVRSRAVGEHQGKEDPRYAEMLGGSLAEVGMGTAVRRVFLVQGFAQWFVSLPVVIGAVVAATWWPVVVLGVVVWAVGLYFEAVGDRQLREYKARPREERPPVMDEGLWGLTRHPNYFGDACVWWGLWLAGGLASGWLLGLVTVLCPVAMTFFLRNVTGAKLLEKKMSQRDGWDEYAARVPMFAPRPLGRP</sequence>
<dbReference type="PANTHER" id="PTHR32251:SF17">
    <property type="entry name" value="STEROID 5-ALPHA REDUCTASE C-TERMINAL DOMAIN-CONTAINING PROTEIN"/>
    <property type="match status" value="1"/>
</dbReference>
<feature type="transmembrane region" description="Helical" evidence="1">
    <location>
        <begin position="134"/>
        <end position="167"/>
    </location>
</feature>
<evidence type="ECO:0000256" key="1">
    <source>
        <dbReference type="SAM" id="Phobius"/>
    </source>
</evidence>
<name>A0A9X2D8Z3_9ACTN</name>
<dbReference type="Pfam" id="PF06966">
    <property type="entry name" value="DUF1295"/>
    <property type="match status" value="1"/>
</dbReference>
<gene>
    <name evidence="2" type="ORF">M8330_08140</name>
</gene>
<dbReference type="EMBL" id="JAMOIL010000009">
    <property type="protein sequence ID" value="MCM0620264.1"/>
    <property type="molecule type" value="Genomic_DNA"/>
</dbReference>
<accession>A0A9X2D8Z3</accession>
<proteinExistence type="predicted"/>
<keyword evidence="1" id="KW-1133">Transmembrane helix</keyword>
<dbReference type="Gene3D" id="1.20.120.1630">
    <property type="match status" value="1"/>
</dbReference>
<dbReference type="RefSeq" id="WP_250826932.1">
    <property type="nucleotide sequence ID" value="NZ_JAMOIL010000009.1"/>
</dbReference>
<evidence type="ECO:0000313" key="3">
    <source>
        <dbReference type="Proteomes" id="UP001139485"/>
    </source>
</evidence>